<accession>A0A8S1YI84</accession>
<keyword evidence="2" id="KW-0472">Membrane</keyword>
<feature type="transmembrane region" description="Helical" evidence="2">
    <location>
        <begin position="551"/>
        <end position="570"/>
    </location>
</feature>
<dbReference type="EMBL" id="CAJJDO010000174">
    <property type="protein sequence ID" value="CAD8213161.1"/>
    <property type="molecule type" value="Genomic_DNA"/>
</dbReference>
<keyword evidence="2" id="KW-0812">Transmembrane</keyword>
<sequence>MLAPRYQENDYIGKQHYLMFRAYNQNFTSYYKLYFSIIYENYLLFPRNLHHKQTYYIQNKGEIKINPRTLFYGNIQNYTANCDECKSFNITQPIAFSNSQSINISVENILNSNDLVYLTDQQNNLYQFYPETNQLSMLYNLSDQGHQKCNFLFIEMQNSFPVQICTGKSTIIYAYNISSNQIIKHNLIEVCCFYYSSYQNGMLTVFSNGKFQGLDYFVFYFWISNNEINLKQIFNSNGVCHYCLISPLYLSMSQNFTNQPCQIFGLISTSIDGSGNNEIFLLKHCISSTMSQIFGFEPNQTITSGNIYFQSSTWYLIQTKFISFSFSQITKQFGSSEQISDNVIQVKLIVSYFNVVELYMVLFNQTTGNLISFVLDQGFDIDFNETVASFQVSQGSNGLLMIESFSKKNTFPPQIYTYEAHKFEIQYETKKLNRMIGFEIIQAQSSEVYSVLSGNYYAIRNKTNSLLYYVQNYLTLSVDLTGIENTSIEITSYNPQNQINQSLFIQNLYYRNNSNNNETPINNNTNIPDNPIIPDNPNSTDSDVQDNSHHITLLILYCCMIILLFIVLLAPKCCYKLKKAYKAPSFNFELIEK</sequence>
<dbReference type="Proteomes" id="UP000689195">
    <property type="component" value="Unassembled WGS sequence"/>
</dbReference>
<feature type="region of interest" description="Disordered" evidence="1">
    <location>
        <begin position="516"/>
        <end position="541"/>
    </location>
</feature>
<evidence type="ECO:0000256" key="1">
    <source>
        <dbReference type="SAM" id="MobiDB-lite"/>
    </source>
</evidence>
<keyword evidence="2" id="KW-1133">Transmembrane helix</keyword>
<organism evidence="3 4">
    <name type="scientific">Paramecium pentaurelia</name>
    <dbReference type="NCBI Taxonomy" id="43138"/>
    <lineage>
        <taxon>Eukaryota</taxon>
        <taxon>Sar</taxon>
        <taxon>Alveolata</taxon>
        <taxon>Ciliophora</taxon>
        <taxon>Intramacronucleata</taxon>
        <taxon>Oligohymenophorea</taxon>
        <taxon>Peniculida</taxon>
        <taxon>Parameciidae</taxon>
        <taxon>Paramecium</taxon>
    </lineage>
</organism>
<proteinExistence type="predicted"/>
<dbReference type="OrthoDB" id="310318at2759"/>
<evidence type="ECO:0008006" key="5">
    <source>
        <dbReference type="Google" id="ProtNLM"/>
    </source>
</evidence>
<comment type="caution">
    <text evidence="3">The sequence shown here is derived from an EMBL/GenBank/DDBJ whole genome shotgun (WGS) entry which is preliminary data.</text>
</comment>
<evidence type="ECO:0000313" key="4">
    <source>
        <dbReference type="Proteomes" id="UP000689195"/>
    </source>
</evidence>
<protein>
    <recommendedName>
        <fullName evidence="5">Transmembrane protein</fullName>
    </recommendedName>
</protein>
<evidence type="ECO:0000256" key="2">
    <source>
        <dbReference type="SAM" id="Phobius"/>
    </source>
</evidence>
<reference evidence="3" key="1">
    <citation type="submission" date="2021-01" db="EMBL/GenBank/DDBJ databases">
        <authorList>
            <consortium name="Genoscope - CEA"/>
            <person name="William W."/>
        </authorList>
    </citation>
    <scope>NUCLEOTIDE SEQUENCE</scope>
</reference>
<keyword evidence="4" id="KW-1185">Reference proteome</keyword>
<dbReference type="AlphaFoldDB" id="A0A8S1YI84"/>
<name>A0A8S1YI84_9CILI</name>
<evidence type="ECO:0000313" key="3">
    <source>
        <dbReference type="EMBL" id="CAD8213161.1"/>
    </source>
</evidence>
<gene>
    <name evidence="3" type="ORF">PPENT_87.1.T1740046</name>
</gene>